<evidence type="ECO:0000256" key="5">
    <source>
        <dbReference type="ARBA" id="ARBA00022898"/>
    </source>
</evidence>
<gene>
    <name evidence="8 12" type="primary">gcvP</name>
    <name evidence="12" type="ORF">MPRF_40130</name>
</gene>
<proteinExistence type="inferred from homology"/>
<dbReference type="RefSeq" id="WP_163767281.1">
    <property type="nucleotide sequence ID" value="NZ_AP022598.1"/>
</dbReference>
<protein>
    <recommendedName>
        <fullName evidence="8">Glycine dehydrogenase (decarboxylating)</fullName>
        <ecNumber evidence="8">1.4.4.2</ecNumber>
    </recommendedName>
    <alternativeName>
        <fullName evidence="8">Glycine cleavage system P-protein</fullName>
    </alternativeName>
    <alternativeName>
        <fullName evidence="8">Glycine decarboxylase</fullName>
    </alternativeName>
    <alternativeName>
        <fullName evidence="8">Glycine dehydrogenase (aminomethyl-transferring)</fullName>
    </alternativeName>
</protein>
<evidence type="ECO:0000259" key="11">
    <source>
        <dbReference type="Pfam" id="PF21478"/>
    </source>
</evidence>
<dbReference type="PANTHER" id="PTHR11773">
    <property type="entry name" value="GLYCINE DEHYDROGENASE, DECARBOXYLATING"/>
    <property type="match status" value="1"/>
</dbReference>
<feature type="domain" description="Glycine cleavage system P-protein N-terminal" evidence="10">
    <location>
        <begin position="15"/>
        <end position="447"/>
    </location>
</feature>
<dbReference type="InterPro" id="IPR015421">
    <property type="entry name" value="PyrdxlP-dep_Trfase_major"/>
</dbReference>
<evidence type="ECO:0000256" key="9">
    <source>
        <dbReference type="PIRSR" id="PIRSR603437-50"/>
    </source>
</evidence>
<name>A0A7I7U6V9_MYCPF</name>
<dbReference type="InterPro" id="IPR020581">
    <property type="entry name" value="GDC_P"/>
</dbReference>
<keyword evidence="5 8" id="KW-0663">Pyridoxal phosphate</keyword>
<dbReference type="Gene3D" id="3.40.640.10">
    <property type="entry name" value="Type I PLP-dependent aspartate aminotransferase-like (Major domain)"/>
    <property type="match status" value="2"/>
</dbReference>
<dbReference type="InterPro" id="IPR015422">
    <property type="entry name" value="PyrdxlP-dep_Trfase_small"/>
</dbReference>
<dbReference type="InterPro" id="IPR049316">
    <property type="entry name" value="GDC-P_C"/>
</dbReference>
<comment type="similarity">
    <text evidence="3 8">Belongs to the GcvP family.</text>
</comment>
<accession>A0A7I7U6V9</accession>
<evidence type="ECO:0000256" key="1">
    <source>
        <dbReference type="ARBA" id="ARBA00001933"/>
    </source>
</evidence>
<evidence type="ECO:0000256" key="4">
    <source>
        <dbReference type="ARBA" id="ARBA00011690"/>
    </source>
</evidence>
<dbReference type="GO" id="GO:0030170">
    <property type="term" value="F:pyridoxal phosphate binding"/>
    <property type="evidence" value="ECO:0007669"/>
    <property type="project" value="TreeGrafter"/>
</dbReference>
<evidence type="ECO:0000259" key="10">
    <source>
        <dbReference type="Pfam" id="PF02347"/>
    </source>
</evidence>
<dbReference type="InterPro" id="IPR049315">
    <property type="entry name" value="GDC-P_N"/>
</dbReference>
<evidence type="ECO:0000256" key="7">
    <source>
        <dbReference type="ARBA" id="ARBA00049026"/>
    </source>
</evidence>
<dbReference type="Gene3D" id="3.90.1150.10">
    <property type="entry name" value="Aspartate Aminotransferase, domain 1"/>
    <property type="match status" value="2"/>
</dbReference>
<evidence type="ECO:0000256" key="6">
    <source>
        <dbReference type="ARBA" id="ARBA00023002"/>
    </source>
</evidence>
<evidence type="ECO:0000256" key="3">
    <source>
        <dbReference type="ARBA" id="ARBA00010756"/>
    </source>
</evidence>
<reference evidence="12 13" key="1">
    <citation type="journal article" date="2019" name="Emerg. Microbes Infect.">
        <title>Comprehensive subspecies identification of 175 nontuberculous mycobacteria species based on 7547 genomic profiles.</title>
        <authorList>
            <person name="Matsumoto Y."/>
            <person name="Kinjo T."/>
            <person name="Motooka D."/>
            <person name="Nabeya D."/>
            <person name="Jung N."/>
            <person name="Uechi K."/>
            <person name="Horii T."/>
            <person name="Iida T."/>
            <person name="Fujita J."/>
            <person name="Nakamura S."/>
        </authorList>
    </citation>
    <scope>NUCLEOTIDE SEQUENCE [LARGE SCALE GENOMIC DNA]</scope>
    <source>
        <strain evidence="12 13">JCM 6367</strain>
    </source>
</reference>
<evidence type="ECO:0000256" key="2">
    <source>
        <dbReference type="ARBA" id="ARBA00003788"/>
    </source>
</evidence>
<evidence type="ECO:0000256" key="8">
    <source>
        <dbReference type="HAMAP-Rule" id="MF_00711"/>
    </source>
</evidence>
<keyword evidence="6 8" id="KW-0560">Oxidoreductase</keyword>
<dbReference type="GO" id="GO:0005960">
    <property type="term" value="C:glycine cleavage complex"/>
    <property type="evidence" value="ECO:0007669"/>
    <property type="project" value="TreeGrafter"/>
</dbReference>
<dbReference type="GO" id="GO:0016594">
    <property type="term" value="F:glycine binding"/>
    <property type="evidence" value="ECO:0007669"/>
    <property type="project" value="TreeGrafter"/>
</dbReference>
<dbReference type="GO" id="GO:0004375">
    <property type="term" value="F:glycine dehydrogenase (decarboxylating) activity"/>
    <property type="evidence" value="ECO:0007669"/>
    <property type="project" value="UniProtKB-EC"/>
</dbReference>
<feature type="modified residue" description="N6-(pyridoxal phosphate)lysine" evidence="8 9">
    <location>
        <position position="703"/>
    </location>
</feature>
<evidence type="ECO:0000313" key="12">
    <source>
        <dbReference type="EMBL" id="BBY77114.1"/>
    </source>
</evidence>
<dbReference type="GO" id="GO:0019464">
    <property type="term" value="P:glycine decarboxylation via glycine cleavage system"/>
    <property type="evidence" value="ECO:0007669"/>
    <property type="project" value="UniProtKB-UniRule"/>
</dbReference>
<dbReference type="HAMAP" id="MF_00711">
    <property type="entry name" value="GcvP"/>
    <property type="match status" value="1"/>
</dbReference>
<dbReference type="NCBIfam" id="TIGR00461">
    <property type="entry name" value="gcvP"/>
    <property type="match status" value="1"/>
</dbReference>
<feature type="domain" description="Glycine cleavage system P-protein N-terminal" evidence="10">
    <location>
        <begin position="471"/>
        <end position="740"/>
    </location>
</feature>
<feature type="domain" description="Glycine dehydrogenase C-terminal" evidence="11">
    <location>
        <begin position="773"/>
        <end position="894"/>
    </location>
</feature>
<comment type="function">
    <text evidence="2 8">The glycine cleavage system catalyzes the degradation of glycine. The P protein binds the alpha-amino group of glycine through its pyridoxal phosphate cofactor; CO(2) is released and the remaining methylamine moiety is then transferred to the lipoamide cofactor of the H protein.</text>
</comment>
<dbReference type="Pfam" id="PF21478">
    <property type="entry name" value="GcvP2_C"/>
    <property type="match status" value="1"/>
</dbReference>
<evidence type="ECO:0000313" key="13">
    <source>
        <dbReference type="Proteomes" id="UP000466554"/>
    </source>
</evidence>
<comment type="subunit">
    <text evidence="4 8">The glycine cleavage system is composed of four proteins: P, T, L and H.</text>
</comment>
<dbReference type="EC" id="1.4.4.2" evidence="8"/>
<dbReference type="InterPro" id="IPR003437">
    <property type="entry name" value="GcvP"/>
</dbReference>
<sequence>MSDQSQAPSVPQFVDRHIGPDQAAVDTLLNTIGVSSLDELAAKALPAGILDPLSADGVAPGLEHLPPAASEHEALAELRALADSNTVAVSMIGQGYYDTLTPPVLRRNILENPAWYTAYTPYQPEISQGRLEALLNFQTMVTDLTGLEVANASMLDEGTAAAEAMTLMHRAVRGPANKLAVDVDVYPQTAAILATRAEPLGIEIVTADLRDGLPDGDFFGVIVQSPGASGRITDWSALVGQAHERGALVAVGADLLAATLITPPGEIDADVAFGTTQRFGVPMGFGGPHAGYLAVHSKHARQLPGRLVGVSKDADGSPAYRLALQTREQHIRRDKATSNICTAQVLLAVMAAMYAGYHGPDGLRAIAQRVHGKARAVAAGLAGAGVEVVHDRFFDTVLARVPGRAEQVRAAAKERGINVWVADADHVSVACDEATTDAIVADVLAAFGATPASGDFAGPAIQNRTSEFLTHPAFSKYRTETSMMRYLRALADKDIALDRSMIPLGSCTMKLNAAAEMEAITWSEFARQHPFAPASDTPGLRRLIADLQSWLTGITGYDEISLQPNAGSQGEYAGLLAIQAYHNERGDTGRTVCLIPSSAHGTNAASAAMVGMKVVVVACRANGDVDLDDLRAKIAEHADRLSALMITYPSTHGVYEHDVAEICAAVHDAGGQVYVDGANLNALVGLARPGRFGGDVSHLNLHKTFCIPHGGGGPGVGPVAVRAHLAPYLPGHPLAGELSDRHTVSAAPYGSASILPITWAYIRMMGAAGLRSATLVAIASANYIARRLDEYYPVLYTGENGMVAHECILDLRGITKATGVTVDDVAKRLADYGFHAPTMSFPVAGTLMVEPTESESLAEVDAFCDAMIAIRAEIDKVGSGEWPVDDNPLHGAPHTAESLLTDEWAHPYSREQAAYPLGKGFRPKVWPPVRRIDGAYGDRNLVCSCPPVEAFA</sequence>
<dbReference type="EMBL" id="AP022598">
    <property type="protein sequence ID" value="BBY77114.1"/>
    <property type="molecule type" value="Genomic_DNA"/>
</dbReference>
<dbReference type="SUPFAM" id="SSF53383">
    <property type="entry name" value="PLP-dependent transferases"/>
    <property type="match status" value="2"/>
</dbReference>
<comment type="cofactor">
    <cofactor evidence="1 8 9">
        <name>pyridoxal 5'-phosphate</name>
        <dbReference type="ChEBI" id="CHEBI:597326"/>
    </cofactor>
</comment>
<dbReference type="PANTHER" id="PTHR11773:SF1">
    <property type="entry name" value="GLYCINE DEHYDROGENASE (DECARBOXYLATING), MITOCHONDRIAL"/>
    <property type="match status" value="1"/>
</dbReference>
<dbReference type="GO" id="GO:0005829">
    <property type="term" value="C:cytosol"/>
    <property type="evidence" value="ECO:0007669"/>
    <property type="project" value="TreeGrafter"/>
</dbReference>
<dbReference type="Pfam" id="PF02347">
    <property type="entry name" value="GDC-P"/>
    <property type="match status" value="2"/>
</dbReference>
<comment type="catalytic activity">
    <reaction evidence="7 8">
        <text>N(6)-[(R)-lipoyl]-L-lysyl-[glycine-cleavage complex H protein] + glycine + H(+) = N(6)-[(R)-S(8)-aminomethyldihydrolipoyl]-L-lysyl-[glycine-cleavage complex H protein] + CO2</text>
        <dbReference type="Rhea" id="RHEA:24304"/>
        <dbReference type="Rhea" id="RHEA-COMP:10494"/>
        <dbReference type="Rhea" id="RHEA-COMP:10495"/>
        <dbReference type="ChEBI" id="CHEBI:15378"/>
        <dbReference type="ChEBI" id="CHEBI:16526"/>
        <dbReference type="ChEBI" id="CHEBI:57305"/>
        <dbReference type="ChEBI" id="CHEBI:83099"/>
        <dbReference type="ChEBI" id="CHEBI:83143"/>
        <dbReference type="EC" id="1.4.4.2"/>
    </reaction>
</comment>
<dbReference type="InterPro" id="IPR015424">
    <property type="entry name" value="PyrdxlP-dep_Trfase"/>
</dbReference>
<dbReference type="FunFam" id="3.90.1150.10:FF:000059">
    <property type="entry name" value="Glycine dehydrogenase (decarboxylating)"/>
    <property type="match status" value="1"/>
</dbReference>
<dbReference type="AlphaFoldDB" id="A0A7I7U6V9"/>
<dbReference type="FunFam" id="3.40.640.10:FF:000007">
    <property type="entry name" value="glycine dehydrogenase (Decarboxylating), mitochondrial"/>
    <property type="match status" value="1"/>
</dbReference>
<dbReference type="CDD" id="cd00613">
    <property type="entry name" value="GDC-P"/>
    <property type="match status" value="2"/>
</dbReference>
<dbReference type="Proteomes" id="UP000466554">
    <property type="component" value="Chromosome"/>
</dbReference>
<organism evidence="12 13">
    <name type="scientific">Mycolicibacterium parafortuitum</name>
    <name type="common">Mycobacterium parafortuitum</name>
    <dbReference type="NCBI Taxonomy" id="39692"/>
    <lineage>
        <taxon>Bacteria</taxon>
        <taxon>Bacillati</taxon>
        <taxon>Actinomycetota</taxon>
        <taxon>Actinomycetes</taxon>
        <taxon>Mycobacteriales</taxon>
        <taxon>Mycobacteriaceae</taxon>
        <taxon>Mycolicibacterium</taxon>
    </lineage>
</organism>
<dbReference type="FunFam" id="3.40.640.10:FF:000005">
    <property type="entry name" value="Glycine dehydrogenase (decarboxylating), mitochondrial"/>
    <property type="match status" value="1"/>
</dbReference>